<evidence type="ECO:0000256" key="1">
    <source>
        <dbReference type="ARBA" id="ARBA00004141"/>
    </source>
</evidence>
<feature type="transmembrane region" description="Helical" evidence="6">
    <location>
        <begin position="43"/>
        <end position="61"/>
    </location>
</feature>
<protein>
    <submittedName>
        <fullName evidence="7">Toxin secretion/phage lysis holin</fullName>
    </submittedName>
</protein>
<keyword evidence="2 6" id="KW-0812">Transmembrane</keyword>
<evidence type="ECO:0000313" key="7">
    <source>
        <dbReference type="EMBL" id="CDQ41784.1"/>
    </source>
</evidence>
<evidence type="ECO:0000256" key="4">
    <source>
        <dbReference type="ARBA" id="ARBA00023136"/>
    </source>
</evidence>
<dbReference type="RefSeq" id="WP_074436711.1">
    <property type="nucleotide sequence ID" value="NZ_BNER01000008.1"/>
</dbReference>
<reference evidence="7 8" key="1">
    <citation type="submission" date="2014-03" db="EMBL/GenBank/DDBJ databases">
        <authorList>
            <person name="Urmite Genomes U."/>
        </authorList>
    </citation>
    <scope>NUCLEOTIDE SEQUENCE [LARGE SCALE GENOMIC DNA]</scope>
    <source>
        <strain evidence="7 8">Vm-5</strain>
    </source>
</reference>
<evidence type="ECO:0000313" key="8">
    <source>
        <dbReference type="Proteomes" id="UP000028875"/>
    </source>
</evidence>
<dbReference type="InterPro" id="IPR006480">
    <property type="entry name" value="Phage_holin_4_1"/>
</dbReference>
<gene>
    <name evidence="7" type="ORF">BN990_04161</name>
</gene>
<comment type="similarity">
    <text evidence="5">Belongs to the bacteriophage holin family. Cp-1 holin subfamily.</text>
</comment>
<feature type="transmembrane region" description="Helical" evidence="6">
    <location>
        <begin position="20"/>
        <end position="37"/>
    </location>
</feature>
<keyword evidence="3 6" id="KW-1133">Transmembrane helix</keyword>
<feature type="transmembrane region" description="Helical" evidence="6">
    <location>
        <begin position="73"/>
        <end position="91"/>
    </location>
</feature>
<evidence type="ECO:0000256" key="5">
    <source>
        <dbReference type="ARBA" id="ARBA00023600"/>
    </source>
</evidence>
<sequence>MLRFSFDRIFTIPTIQPETGLFASLGLMLSPFINYFYGDGRGHVIAGLCIIILMDWIAGIVASIKDGTYTSEYGIEGIFRTIVILLIPAASNFLDTMFNTPGFLFYGVSFGLMYHVLQSFTANSVRAKWDRWIPNWVIDFVASEIKAKTIRANNRKSVIDVGEEPEKAKKEQ</sequence>
<dbReference type="eggNOG" id="COG4824">
    <property type="taxonomic scope" value="Bacteria"/>
</dbReference>
<keyword evidence="4 6" id="KW-0472">Membrane</keyword>
<dbReference type="GO" id="GO:0016020">
    <property type="term" value="C:membrane"/>
    <property type="evidence" value="ECO:0007669"/>
    <property type="project" value="UniProtKB-SubCell"/>
</dbReference>
<feature type="transmembrane region" description="Helical" evidence="6">
    <location>
        <begin position="103"/>
        <end position="122"/>
    </location>
</feature>
<evidence type="ECO:0000256" key="6">
    <source>
        <dbReference type="SAM" id="Phobius"/>
    </source>
</evidence>
<accession>A0A024QGZ3</accession>
<evidence type="ECO:0000256" key="2">
    <source>
        <dbReference type="ARBA" id="ARBA00022692"/>
    </source>
</evidence>
<evidence type="ECO:0000256" key="3">
    <source>
        <dbReference type="ARBA" id="ARBA00022989"/>
    </source>
</evidence>
<dbReference type="Pfam" id="PF05105">
    <property type="entry name" value="Phage_holin_4_1"/>
    <property type="match status" value="1"/>
</dbReference>
<comment type="subcellular location">
    <subcellularLocation>
        <location evidence="1">Membrane</location>
        <topology evidence="1">Multi-pass membrane protein</topology>
    </subcellularLocation>
</comment>
<dbReference type="EMBL" id="CCDP010000003">
    <property type="protein sequence ID" value="CDQ41784.1"/>
    <property type="molecule type" value="Genomic_DNA"/>
</dbReference>
<comment type="caution">
    <text evidence="7">The sequence shown here is derived from an EMBL/GenBank/DDBJ whole genome shotgun (WGS) entry which is preliminary data.</text>
</comment>
<name>A0A024QGZ3_9BACI</name>
<keyword evidence="8" id="KW-1185">Reference proteome</keyword>
<proteinExistence type="inferred from homology"/>
<organism evidence="7 8">
    <name type="scientific">Virgibacillus massiliensis</name>
    <dbReference type="NCBI Taxonomy" id="1462526"/>
    <lineage>
        <taxon>Bacteria</taxon>
        <taxon>Bacillati</taxon>
        <taxon>Bacillota</taxon>
        <taxon>Bacilli</taxon>
        <taxon>Bacillales</taxon>
        <taxon>Bacillaceae</taxon>
        <taxon>Virgibacillus</taxon>
    </lineage>
</organism>
<dbReference type="Proteomes" id="UP000028875">
    <property type="component" value="Unassembled WGS sequence"/>
</dbReference>
<dbReference type="AlphaFoldDB" id="A0A024QGZ3"/>
<dbReference type="STRING" id="1462526.BN990_04161"/>
<reference evidence="8" key="2">
    <citation type="submission" date="2014-05" db="EMBL/GenBank/DDBJ databases">
        <title>Draft genome sequence of Virgibacillus massiliensis Vm-5.</title>
        <authorList>
            <person name="Khelaifia S."/>
            <person name="Croce O."/>
            <person name="Lagier J.C."/>
            <person name="Raoult D."/>
        </authorList>
    </citation>
    <scope>NUCLEOTIDE SEQUENCE [LARGE SCALE GENOMIC DNA]</scope>
    <source>
        <strain evidence="8">Vm-5</strain>
    </source>
</reference>